<evidence type="ECO:0000313" key="1">
    <source>
        <dbReference type="EnsemblPlants" id="Solyc04g049150.2.1"/>
    </source>
</evidence>
<reference evidence="1" key="2">
    <citation type="submission" date="2019-01" db="UniProtKB">
        <authorList>
            <consortium name="EnsemblPlants"/>
        </authorList>
    </citation>
    <scope>IDENTIFICATION</scope>
    <source>
        <strain evidence="1">cv. Heinz 1706</strain>
    </source>
</reference>
<dbReference type="PaxDb" id="4081-Solyc04g049150.1.1"/>
<accession>A0A3Q7G3M7</accession>
<evidence type="ECO:0000313" key="2">
    <source>
        <dbReference type="Proteomes" id="UP000004994"/>
    </source>
</evidence>
<dbReference type="InParanoid" id="A0A3Q7G3M7"/>
<protein>
    <submittedName>
        <fullName evidence="1">Uncharacterized protein</fullName>
    </submittedName>
</protein>
<dbReference type="AlphaFoldDB" id="A0A3Q7G3M7"/>
<organism evidence="1">
    <name type="scientific">Solanum lycopersicum</name>
    <name type="common">Tomato</name>
    <name type="synonym">Lycopersicon esculentum</name>
    <dbReference type="NCBI Taxonomy" id="4081"/>
    <lineage>
        <taxon>Eukaryota</taxon>
        <taxon>Viridiplantae</taxon>
        <taxon>Streptophyta</taxon>
        <taxon>Embryophyta</taxon>
        <taxon>Tracheophyta</taxon>
        <taxon>Spermatophyta</taxon>
        <taxon>Magnoliopsida</taxon>
        <taxon>eudicotyledons</taxon>
        <taxon>Gunneridae</taxon>
        <taxon>Pentapetalae</taxon>
        <taxon>asterids</taxon>
        <taxon>lamiids</taxon>
        <taxon>Solanales</taxon>
        <taxon>Solanaceae</taxon>
        <taxon>Solanoideae</taxon>
        <taxon>Solaneae</taxon>
        <taxon>Solanum</taxon>
        <taxon>Solanum subgen. Lycopersicon</taxon>
    </lineage>
</organism>
<sequence>MESSHFAMSLSTCRVRTINNFISSLCSFLRISGCTHRCEMMPRQGARTSRRSRPSTVLFSFCFSQNWDFQRTTLGAVCSYSSFLSRWWKSVAVQVVVVSVVAFEKSLRLHKMNSILFYTKKMDNPLPGRAYYQLLSNALESYRSILLCEKRGIKTSLMCLVESS</sequence>
<reference evidence="1" key="1">
    <citation type="journal article" date="2012" name="Nature">
        <title>The tomato genome sequence provides insights into fleshy fruit evolution.</title>
        <authorList>
            <consortium name="Tomato Genome Consortium"/>
        </authorList>
    </citation>
    <scope>NUCLEOTIDE SEQUENCE [LARGE SCALE GENOMIC DNA]</scope>
    <source>
        <strain evidence="1">cv. Heinz 1706</strain>
    </source>
</reference>
<dbReference type="Gramene" id="Solyc04g049150.2.1">
    <property type="protein sequence ID" value="Solyc04g049150.2.1"/>
    <property type="gene ID" value="Solyc04g049150.2"/>
</dbReference>
<dbReference type="EnsemblPlants" id="Solyc04g049150.2.1">
    <property type="protein sequence ID" value="Solyc04g049150.2.1"/>
    <property type="gene ID" value="Solyc04g049150.2"/>
</dbReference>
<keyword evidence="2" id="KW-1185">Reference proteome</keyword>
<name>A0A3Q7G3M7_SOLLC</name>
<proteinExistence type="predicted"/>
<dbReference type="Proteomes" id="UP000004994">
    <property type="component" value="Chromosome 4"/>
</dbReference>